<comment type="caution">
    <text evidence="1">The sequence shown here is derived from an EMBL/GenBank/DDBJ whole genome shotgun (WGS) entry which is preliminary data.</text>
</comment>
<dbReference type="EMBL" id="PJQY01000559">
    <property type="protein sequence ID" value="PQQ09946.1"/>
    <property type="molecule type" value="Genomic_DNA"/>
</dbReference>
<accession>A0A315A700</accession>
<dbReference type="AlphaFoldDB" id="A0A315A700"/>
<dbReference type="Proteomes" id="UP000250321">
    <property type="component" value="Unassembled WGS sequence"/>
</dbReference>
<organism evidence="1 2">
    <name type="scientific">Prunus yedoensis var. nudiflora</name>
    <dbReference type="NCBI Taxonomy" id="2094558"/>
    <lineage>
        <taxon>Eukaryota</taxon>
        <taxon>Viridiplantae</taxon>
        <taxon>Streptophyta</taxon>
        <taxon>Embryophyta</taxon>
        <taxon>Tracheophyta</taxon>
        <taxon>Spermatophyta</taxon>
        <taxon>Magnoliopsida</taxon>
        <taxon>eudicotyledons</taxon>
        <taxon>Gunneridae</taxon>
        <taxon>Pentapetalae</taxon>
        <taxon>rosids</taxon>
        <taxon>fabids</taxon>
        <taxon>Rosales</taxon>
        <taxon>Rosaceae</taxon>
        <taxon>Amygdaloideae</taxon>
        <taxon>Amygdaleae</taxon>
        <taxon>Prunus</taxon>
    </lineage>
</organism>
<evidence type="ECO:0000313" key="2">
    <source>
        <dbReference type="Proteomes" id="UP000250321"/>
    </source>
</evidence>
<keyword evidence="2" id="KW-1185">Reference proteome</keyword>
<reference evidence="1 2" key="1">
    <citation type="submission" date="2018-02" db="EMBL/GenBank/DDBJ databases">
        <title>Draft genome of wild Prunus yedoensis var. nudiflora.</title>
        <authorList>
            <person name="Baek S."/>
            <person name="Kim J.-H."/>
            <person name="Choi K."/>
            <person name="Kim G.-B."/>
            <person name="Cho A."/>
            <person name="Jang H."/>
            <person name="Shin C.-H."/>
            <person name="Yu H.-J."/>
            <person name="Mun J.-H."/>
        </authorList>
    </citation>
    <scope>NUCLEOTIDE SEQUENCE [LARGE SCALE GENOMIC DNA]</scope>
    <source>
        <strain evidence="2">cv. Jeju island</strain>
        <tissue evidence="1">Leaf</tissue>
    </source>
</reference>
<proteinExistence type="predicted"/>
<protein>
    <submittedName>
        <fullName evidence="1">Uncharacterized protein</fullName>
    </submittedName>
</protein>
<evidence type="ECO:0000313" key="1">
    <source>
        <dbReference type="EMBL" id="PQQ09946.1"/>
    </source>
</evidence>
<name>A0A315A700_PRUYE</name>
<sequence length="93" mass="10084">MSFAGTPSVLLNVQTTSHNHSLSESLKPCGRANGGREVADAADRWLPMDLAELVSRIIVLEQLNSKPPIKANPSNALVSEFFTRTFCVVESLT</sequence>
<gene>
    <name evidence="1" type="ORF">Pyn_20754</name>
</gene>